<proteinExistence type="predicted"/>
<keyword evidence="2" id="KW-1185">Reference proteome</keyword>
<dbReference type="Proteomes" id="UP001595637">
    <property type="component" value="Unassembled WGS sequence"/>
</dbReference>
<dbReference type="EMBL" id="JBHRVQ010000001">
    <property type="protein sequence ID" value="MFC3388136.1"/>
    <property type="molecule type" value="Genomic_DNA"/>
</dbReference>
<reference evidence="2" key="1">
    <citation type="journal article" date="2019" name="Int. J. Syst. Evol. Microbiol.">
        <title>The Global Catalogue of Microorganisms (GCM) 10K type strain sequencing project: providing services to taxonomists for standard genome sequencing and annotation.</title>
        <authorList>
            <consortium name="The Broad Institute Genomics Platform"/>
            <consortium name="The Broad Institute Genome Sequencing Center for Infectious Disease"/>
            <person name="Wu L."/>
            <person name="Ma J."/>
        </authorList>
    </citation>
    <scope>NUCLEOTIDE SEQUENCE [LARGE SCALE GENOMIC DNA]</scope>
    <source>
        <strain evidence="2">CCM 7756</strain>
    </source>
</reference>
<sequence length="45" mass="5289">MKEGKDINEMLKMPMNFMLSILDEKNKAMAPEDEERALDRFLDSI</sequence>
<dbReference type="NCBIfam" id="NF047426">
    <property type="entry name" value="tail_chap_PVL_C"/>
    <property type="match status" value="1"/>
</dbReference>
<name>A0ABV7N3F8_9STAP</name>
<comment type="caution">
    <text evidence="1">The sequence shown here is derived from an EMBL/GenBank/DDBJ whole genome shotgun (WGS) entry which is preliminary data.</text>
</comment>
<dbReference type="RefSeq" id="WP_380653148.1">
    <property type="nucleotide sequence ID" value="NZ_JBHRVQ010000001.1"/>
</dbReference>
<protein>
    <submittedName>
        <fullName evidence="1">Phage tail assembly chaperone GT</fullName>
    </submittedName>
</protein>
<evidence type="ECO:0000313" key="1">
    <source>
        <dbReference type="EMBL" id="MFC3388136.1"/>
    </source>
</evidence>
<organism evidence="1 2">
    <name type="scientific">Salinicoccus sesuvii</name>
    <dbReference type="NCBI Taxonomy" id="868281"/>
    <lineage>
        <taxon>Bacteria</taxon>
        <taxon>Bacillati</taxon>
        <taxon>Bacillota</taxon>
        <taxon>Bacilli</taxon>
        <taxon>Bacillales</taxon>
        <taxon>Staphylococcaceae</taxon>
        <taxon>Salinicoccus</taxon>
    </lineage>
</organism>
<evidence type="ECO:0000313" key="2">
    <source>
        <dbReference type="Proteomes" id="UP001595637"/>
    </source>
</evidence>
<accession>A0ABV7N3F8</accession>
<gene>
    <name evidence="1" type="primary">gpGT</name>
    <name evidence="1" type="ORF">ACFOEO_06095</name>
</gene>